<protein>
    <submittedName>
        <fullName evidence="5">Glycosyltransferase family 4 protein</fullName>
    </submittedName>
</protein>
<keyword evidence="2" id="KW-0808">Transferase</keyword>
<dbReference type="PANTHER" id="PTHR12526:SF510">
    <property type="entry name" value="D-INOSITOL 3-PHOSPHATE GLYCOSYLTRANSFERASE"/>
    <property type="match status" value="1"/>
</dbReference>
<evidence type="ECO:0000256" key="1">
    <source>
        <dbReference type="ARBA" id="ARBA00022676"/>
    </source>
</evidence>
<reference evidence="5 6" key="1">
    <citation type="journal article" date="2021" name="Sci. Rep.">
        <title>Phenotypic and genomic hallmarks of a novel, potentially pathogenic rapidly growing Mycobacterium species related to the Mycobacterium fortuitum complex.</title>
        <authorList>
            <person name="Gharbi R."/>
            <person name="Khanna V."/>
            <person name="Frigui W."/>
            <person name="Mhenni B."/>
            <person name="Brosch R."/>
            <person name="Mardassi H."/>
        </authorList>
    </citation>
    <scope>NUCLEOTIDE SEQUENCE [LARGE SCALE GENOMIC DNA]</scope>
    <source>
        <strain evidence="5 6">TNTM28</strain>
    </source>
</reference>
<gene>
    <name evidence="5" type="ORF">FR943_23300</name>
</gene>
<dbReference type="InterPro" id="IPR001296">
    <property type="entry name" value="Glyco_trans_1"/>
</dbReference>
<dbReference type="Pfam" id="PF00534">
    <property type="entry name" value="Glycos_transf_1"/>
    <property type="match status" value="1"/>
</dbReference>
<accession>A0ABS6KT04</accession>
<name>A0ABS6KT04_9MYCO</name>
<feature type="domain" description="Glycosyl transferase family 1" evidence="3">
    <location>
        <begin position="157"/>
        <end position="314"/>
    </location>
</feature>
<evidence type="ECO:0000313" key="6">
    <source>
        <dbReference type="Proteomes" id="UP000812982"/>
    </source>
</evidence>
<evidence type="ECO:0000313" key="5">
    <source>
        <dbReference type="EMBL" id="MBU9766754.1"/>
    </source>
</evidence>
<dbReference type="PANTHER" id="PTHR12526">
    <property type="entry name" value="GLYCOSYLTRANSFERASE"/>
    <property type="match status" value="1"/>
</dbReference>
<dbReference type="Proteomes" id="UP000812982">
    <property type="component" value="Unassembled WGS sequence"/>
</dbReference>
<proteinExistence type="predicted"/>
<keyword evidence="1" id="KW-0328">Glycosyltransferase</keyword>
<keyword evidence="6" id="KW-1185">Reference proteome</keyword>
<comment type="caution">
    <text evidence="5">The sequence shown here is derived from an EMBL/GenBank/DDBJ whole genome shotgun (WGS) entry which is preliminary data.</text>
</comment>
<organism evidence="5 6">
    <name type="scientific">[Mycobacterium] fortunisiensis</name>
    <dbReference type="NCBI Taxonomy" id="2600579"/>
    <lineage>
        <taxon>Bacteria</taxon>
        <taxon>Bacillati</taxon>
        <taxon>Actinomycetota</taxon>
        <taxon>Actinomycetes</taxon>
        <taxon>Mycobacteriales</taxon>
        <taxon>Mycobacteriaceae</taxon>
        <taxon>Mycolicibacterium</taxon>
    </lineage>
</organism>
<evidence type="ECO:0000259" key="4">
    <source>
        <dbReference type="Pfam" id="PF13439"/>
    </source>
</evidence>
<dbReference type="Pfam" id="PF13439">
    <property type="entry name" value="Glyco_transf_4"/>
    <property type="match status" value="1"/>
</dbReference>
<dbReference type="CDD" id="cd03801">
    <property type="entry name" value="GT4_PimA-like"/>
    <property type="match status" value="1"/>
</dbReference>
<sequence>MATVMRLLLDDPDPRFVLTAVPTFIDAGMPARLWTGVRGMAIATALILCGRTDVVHVHLAHGGSVVRKSLPLMAARLRGIPAIVHGHSFDFSGWLDPLPAPIRRLVRVALRADHWLVLGATLAEQYRRSLALPGHKVEVLHNPVVLPEIAPARDPSSRPLTVLSLGRVGQRKGTYDLLAAVAGLPADVRAQLRVVIAGDGEVAQVRALVTAGGLDDVIEIHDWVGPVDRDRLLQRADIFALPSHDEGLPMAILEAMAHGVVPVSTPVGAIPEAVVDGVTGLLVPPGEPAALAAALQRLTTDDALRCALADSARHRAEAFDVADWRARLATLWLSLSAPQHG</sequence>
<feature type="domain" description="Glycosyltransferase subfamily 4-like N-terminal" evidence="4">
    <location>
        <begin position="34"/>
        <end position="144"/>
    </location>
</feature>
<dbReference type="EMBL" id="VOMB01000024">
    <property type="protein sequence ID" value="MBU9766754.1"/>
    <property type="molecule type" value="Genomic_DNA"/>
</dbReference>
<evidence type="ECO:0000259" key="3">
    <source>
        <dbReference type="Pfam" id="PF00534"/>
    </source>
</evidence>
<evidence type="ECO:0000256" key="2">
    <source>
        <dbReference type="ARBA" id="ARBA00022679"/>
    </source>
</evidence>
<dbReference type="InterPro" id="IPR028098">
    <property type="entry name" value="Glyco_trans_4-like_N"/>
</dbReference>